<sequence>MSHPNIMSVMATDVDTSEDRMTKLEKKINMLMKAVEERDYEIVSLKKHIRFVILLNQYPRIVSMMKLTNTRQQKGESIIDYINRWRALSLDYKDQLTELSAVEMYTQSMHWELLYILQGTKPSTFEELVTCVHDMEFSIANRGAKDILV</sequence>
<accession>A0A5D3BD08</accession>
<dbReference type="OrthoDB" id="1740536at2759"/>
<dbReference type="Proteomes" id="UP000321947">
    <property type="component" value="Unassembled WGS sequence"/>
</dbReference>
<dbReference type="SUPFAM" id="SSF47353">
    <property type="entry name" value="Retrovirus capsid dimerization domain-like"/>
    <property type="match status" value="1"/>
</dbReference>
<dbReference type="EMBL" id="SSTE01001190">
    <property type="protein sequence ID" value="KAA0065771.1"/>
    <property type="molecule type" value="Genomic_DNA"/>
</dbReference>
<dbReference type="EMBL" id="SSTD01019467">
    <property type="protein sequence ID" value="TYJ96511.1"/>
    <property type="molecule type" value="Genomic_DNA"/>
</dbReference>
<evidence type="ECO:0000313" key="2">
    <source>
        <dbReference type="EMBL" id="TYJ96511.1"/>
    </source>
</evidence>
<organism evidence="2 4">
    <name type="scientific">Cucumis melo var. makuwa</name>
    <name type="common">Oriental melon</name>
    <dbReference type="NCBI Taxonomy" id="1194695"/>
    <lineage>
        <taxon>Eukaryota</taxon>
        <taxon>Viridiplantae</taxon>
        <taxon>Streptophyta</taxon>
        <taxon>Embryophyta</taxon>
        <taxon>Tracheophyta</taxon>
        <taxon>Spermatophyta</taxon>
        <taxon>Magnoliopsida</taxon>
        <taxon>eudicotyledons</taxon>
        <taxon>Gunneridae</taxon>
        <taxon>Pentapetalae</taxon>
        <taxon>rosids</taxon>
        <taxon>fabids</taxon>
        <taxon>Cucurbitales</taxon>
        <taxon>Cucurbitaceae</taxon>
        <taxon>Benincaseae</taxon>
        <taxon>Cucumis</taxon>
    </lineage>
</organism>
<comment type="caution">
    <text evidence="2">The sequence shown here is derived from an EMBL/GenBank/DDBJ whole genome shotgun (WGS) entry which is preliminary data.</text>
</comment>
<name>A0A5D3BD08_CUCMM</name>
<evidence type="ECO:0000313" key="3">
    <source>
        <dbReference type="Proteomes" id="UP000321393"/>
    </source>
</evidence>
<proteinExistence type="predicted"/>
<protein>
    <submittedName>
        <fullName evidence="2">Ty3-gypsy retrotransposon protein</fullName>
    </submittedName>
</protein>
<dbReference type="AlphaFoldDB" id="A0A5D3BD08"/>
<evidence type="ECO:0000313" key="1">
    <source>
        <dbReference type="EMBL" id="KAA0065771.1"/>
    </source>
</evidence>
<gene>
    <name evidence="2" type="ORF">E5676_scaffold546G001580</name>
    <name evidence="1" type="ORF">E6C27_scaffold37G00630</name>
</gene>
<dbReference type="Proteomes" id="UP000321393">
    <property type="component" value="Unassembled WGS sequence"/>
</dbReference>
<reference evidence="3 4" key="1">
    <citation type="submission" date="2019-08" db="EMBL/GenBank/DDBJ databases">
        <title>Draft genome sequences of two oriental melons (Cucumis melo L. var makuwa).</title>
        <authorList>
            <person name="Kwon S.-Y."/>
        </authorList>
    </citation>
    <scope>NUCLEOTIDE SEQUENCE [LARGE SCALE GENOMIC DNA]</scope>
    <source>
        <strain evidence="4">cv. Chang Bougi</strain>
        <strain evidence="3">cv. SW 3</strain>
        <tissue evidence="2">Leaf</tissue>
    </source>
</reference>
<dbReference type="PANTHER" id="PTHR33437">
    <property type="entry name" value="OS06G0361200 PROTEIN"/>
    <property type="match status" value="1"/>
</dbReference>
<dbReference type="PANTHER" id="PTHR33437:SF2">
    <property type="entry name" value="OS06G0361200 PROTEIN"/>
    <property type="match status" value="1"/>
</dbReference>
<evidence type="ECO:0000313" key="4">
    <source>
        <dbReference type="Proteomes" id="UP000321947"/>
    </source>
</evidence>